<keyword evidence="2" id="KW-1185">Reference proteome</keyword>
<dbReference type="EMBL" id="JBHSQW010000002">
    <property type="protein sequence ID" value="MFC5992967.1"/>
    <property type="molecule type" value="Genomic_DNA"/>
</dbReference>
<evidence type="ECO:0000313" key="2">
    <source>
        <dbReference type="Proteomes" id="UP001596302"/>
    </source>
</evidence>
<accession>A0ABW1IX66</accession>
<gene>
    <name evidence="1" type="ORF">ACFQE5_01930</name>
</gene>
<dbReference type="RefSeq" id="WP_379582061.1">
    <property type="nucleotide sequence ID" value="NZ_JBHSQW010000002.1"/>
</dbReference>
<evidence type="ECO:0000313" key="1">
    <source>
        <dbReference type="EMBL" id="MFC5992967.1"/>
    </source>
</evidence>
<dbReference type="Proteomes" id="UP001596302">
    <property type="component" value="Unassembled WGS sequence"/>
</dbReference>
<comment type="caution">
    <text evidence="1">The sequence shown here is derived from an EMBL/GenBank/DDBJ whole genome shotgun (WGS) entry which is preliminary data.</text>
</comment>
<sequence>MPAVRADLIVEAGSYEPQYWVITDPDSGQPLDLTAPGYLVHAVVASREDGTGDVLLDLPDHSVWRRTPDGRIYFEPPSALSTGWKSVRGFYQAELSHPSGETVRFSQGRFIVDPELVKD</sequence>
<reference evidence="2" key="1">
    <citation type="journal article" date="2019" name="Int. J. Syst. Evol. Microbiol.">
        <title>The Global Catalogue of Microorganisms (GCM) 10K type strain sequencing project: providing services to taxonomists for standard genome sequencing and annotation.</title>
        <authorList>
            <consortium name="The Broad Institute Genomics Platform"/>
            <consortium name="The Broad Institute Genome Sequencing Center for Infectious Disease"/>
            <person name="Wu L."/>
            <person name="Ma J."/>
        </authorList>
    </citation>
    <scope>NUCLEOTIDE SEQUENCE [LARGE SCALE GENOMIC DNA]</scope>
    <source>
        <strain evidence="2">CCM 8391</strain>
    </source>
</reference>
<protein>
    <submittedName>
        <fullName evidence="1">Uncharacterized protein</fullName>
    </submittedName>
</protein>
<name>A0ABW1IX66_9PSEU</name>
<organism evidence="1 2">
    <name type="scientific">Pseudonocardia hispaniensis</name>
    <dbReference type="NCBI Taxonomy" id="904933"/>
    <lineage>
        <taxon>Bacteria</taxon>
        <taxon>Bacillati</taxon>
        <taxon>Actinomycetota</taxon>
        <taxon>Actinomycetes</taxon>
        <taxon>Pseudonocardiales</taxon>
        <taxon>Pseudonocardiaceae</taxon>
        <taxon>Pseudonocardia</taxon>
    </lineage>
</organism>
<proteinExistence type="predicted"/>